<evidence type="ECO:0000259" key="2">
    <source>
        <dbReference type="Pfam" id="PF13737"/>
    </source>
</evidence>
<sequence>MRKDKRKSREPKGVYRVRNWTEYNAGLIARGSLTMWIDESAFTSGSETRPVKRGRPQVYSDPVIQAVLTLKHVYHLTLRAAQGFVQSLRKLAFGDLPVPNYTTLSRRSQELQVTLPEMSSGDPIHLVIDSTGVKVFGEGEWKVRKHGYSKRRTWRKVHLGLDVKTGQIRAALMTHQDVDDASALPGLLAQIPTDEPIDTVGGDGAYDTKQCHKVIDGRSATPSIPPREGAKPWPEGTPGASWRNEAINGIARDGRDEWKKHSGYHRRSLIENTMYRFKTLTGNCLSARCIGSQATEVAIRVGIINHMVTLARPQSARIS</sequence>
<dbReference type="PANTHER" id="PTHR34631:SF3">
    <property type="entry name" value="ISSOD12 TRANSPOSASE TNPA_ISSOD12"/>
    <property type="match status" value="1"/>
</dbReference>
<organism evidence="3 4">
    <name type="scientific">Caballeronia sordidicola</name>
    <name type="common">Burkholderia sordidicola</name>
    <dbReference type="NCBI Taxonomy" id="196367"/>
    <lineage>
        <taxon>Bacteria</taxon>
        <taxon>Pseudomonadati</taxon>
        <taxon>Pseudomonadota</taxon>
        <taxon>Betaproteobacteria</taxon>
        <taxon>Burkholderiales</taxon>
        <taxon>Burkholderiaceae</taxon>
        <taxon>Caballeronia</taxon>
    </lineage>
</organism>
<feature type="region of interest" description="Disordered" evidence="1">
    <location>
        <begin position="217"/>
        <end position="241"/>
    </location>
</feature>
<dbReference type="OrthoDB" id="8451553at2"/>
<evidence type="ECO:0000256" key="1">
    <source>
        <dbReference type="SAM" id="MobiDB-lite"/>
    </source>
</evidence>
<evidence type="ECO:0000313" key="4">
    <source>
        <dbReference type="Proteomes" id="UP000214720"/>
    </source>
</evidence>
<dbReference type="AlphaFoldDB" id="A0A226X770"/>
<dbReference type="InterPro" id="IPR053520">
    <property type="entry name" value="Transposase_Tn903"/>
</dbReference>
<comment type="caution">
    <text evidence="3">The sequence shown here is derived from an EMBL/GenBank/DDBJ whole genome shotgun (WGS) entry which is preliminary data.</text>
</comment>
<dbReference type="InterPro" id="IPR025668">
    <property type="entry name" value="Tnp_DDE_dom"/>
</dbReference>
<evidence type="ECO:0000313" key="3">
    <source>
        <dbReference type="EMBL" id="OXC79335.1"/>
    </source>
</evidence>
<gene>
    <name evidence="3" type="ORF">BSU04_07395</name>
</gene>
<dbReference type="InterPro" id="IPR053172">
    <property type="entry name" value="Tn903_transposase"/>
</dbReference>
<dbReference type="PANTHER" id="PTHR34631">
    <property type="match status" value="1"/>
</dbReference>
<feature type="domain" description="Transposase DDE" evidence="2">
    <location>
        <begin position="29"/>
        <end position="138"/>
    </location>
</feature>
<dbReference type="EMBL" id="MTHB01000042">
    <property type="protein sequence ID" value="OXC79335.1"/>
    <property type="molecule type" value="Genomic_DNA"/>
</dbReference>
<name>A0A226X770_CABSO</name>
<reference evidence="4" key="1">
    <citation type="submission" date="2017-01" db="EMBL/GenBank/DDBJ databases">
        <title>Genome Analysis of Deinococcus marmoris KOPRI26562.</title>
        <authorList>
            <person name="Kim J.H."/>
            <person name="Oh H.-M."/>
        </authorList>
    </citation>
    <scope>NUCLEOTIDE SEQUENCE [LARGE SCALE GENOMIC DNA]</scope>
    <source>
        <strain evidence="4">PAMC 26633</strain>
    </source>
</reference>
<dbReference type="Pfam" id="PF13737">
    <property type="entry name" value="DDE_Tnp_1_5"/>
    <property type="match status" value="1"/>
</dbReference>
<dbReference type="Proteomes" id="UP000214720">
    <property type="component" value="Unassembled WGS sequence"/>
</dbReference>
<dbReference type="RefSeq" id="WP_089159920.1">
    <property type="nucleotide sequence ID" value="NZ_MTHB01000042.1"/>
</dbReference>
<proteinExistence type="predicted"/>
<accession>A0A226X770</accession>
<protein>
    <submittedName>
        <fullName evidence="3">Mobile element protein</fullName>
    </submittedName>
</protein>
<dbReference type="NCBIfam" id="NF033579">
    <property type="entry name" value="transpos_IS5_2"/>
    <property type="match status" value="1"/>
</dbReference>